<accession>A0A0D0DH78</accession>
<reference evidence="2 3" key="1">
    <citation type="submission" date="2014-04" db="EMBL/GenBank/DDBJ databases">
        <authorList>
            <consortium name="DOE Joint Genome Institute"/>
            <person name="Kuo A."/>
            <person name="Kohler A."/>
            <person name="Jargeat P."/>
            <person name="Nagy L.G."/>
            <person name="Floudas D."/>
            <person name="Copeland A."/>
            <person name="Barry K.W."/>
            <person name="Cichocki N."/>
            <person name="Veneault-Fourrey C."/>
            <person name="LaButti K."/>
            <person name="Lindquist E.A."/>
            <person name="Lipzen A."/>
            <person name="Lundell T."/>
            <person name="Morin E."/>
            <person name="Murat C."/>
            <person name="Sun H."/>
            <person name="Tunlid A."/>
            <person name="Henrissat B."/>
            <person name="Grigoriev I.V."/>
            <person name="Hibbett D.S."/>
            <person name="Martin F."/>
            <person name="Nordberg H.P."/>
            <person name="Cantor M.N."/>
            <person name="Hua S.X."/>
        </authorList>
    </citation>
    <scope>NUCLEOTIDE SEQUENCE [LARGE SCALE GENOMIC DNA]</scope>
    <source>
        <strain evidence="2 3">Ve08.2h10</strain>
    </source>
</reference>
<feature type="compositionally biased region" description="Acidic residues" evidence="1">
    <location>
        <begin position="120"/>
        <end position="132"/>
    </location>
</feature>
<protein>
    <submittedName>
        <fullName evidence="2">Uncharacterized protein</fullName>
    </submittedName>
</protein>
<sequence>MSHWSIEFSNILSKWRDRWDVLDSDGHAVAASKIKQAIMTAVDSEEWLSPFRIPSPSFCLVIREYMVKYLNNPLDIAQEKSFLESLGEGIKKKKQKQSQTKVEEVGTSGKGKGVVRDMESNDDECPEEESNESDGGNVPSKLAKSKKSKNPPSDSKD</sequence>
<dbReference type="HOGENOM" id="CLU_141765_0_0_1"/>
<organism evidence="2 3">
    <name type="scientific">Paxillus rubicundulus Ve08.2h10</name>
    <dbReference type="NCBI Taxonomy" id="930991"/>
    <lineage>
        <taxon>Eukaryota</taxon>
        <taxon>Fungi</taxon>
        <taxon>Dikarya</taxon>
        <taxon>Basidiomycota</taxon>
        <taxon>Agaricomycotina</taxon>
        <taxon>Agaricomycetes</taxon>
        <taxon>Agaricomycetidae</taxon>
        <taxon>Boletales</taxon>
        <taxon>Paxilineae</taxon>
        <taxon>Paxillaceae</taxon>
        <taxon>Paxillus</taxon>
    </lineage>
</organism>
<dbReference type="EMBL" id="KN825941">
    <property type="protein sequence ID" value="KIK80764.1"/>
    <property type="molecule type" value="Genomic_DNA"/>
</dbReference>
<reference evidence="3" key="2">
    <citation type="submission" date="2015-01" db="EMBL/GenBank/DDBJ databases">
        <title>Evolutionary Origins and Diversification of the Mycorrhizal Mutualists.</title>
        <authorList>
            <consortium name="DOE Joint Genome Institute"/>
            <consortium name="Mycorrhizal Genomics Consortium"/>
            <person name="Kohler A."/>
            <person name="Kuo A."/>
            <person name="Nagy L.G."/>
            <person name="Floudas D."/>
            <person name="Copeland A."/>
            <person name="Barry K.W."/>
            <person name="Cichocki N."/>
            <person name="Veneault-Fourrey C."/>
            <person name="LaButti K."/>
            <person name="Lindquist E.A."/>
            <person name="Lipzen A."/>
            <person name="Lundell T."/>
            <person name="Morin E."/>
            <person name="Murat C."/>
            <person name="Riley R."/>
            <person name="Ohm R."/>
            <person name="Sun H."/>
            <person name="Tunlid A."/>
            <person name="Henrissat B."/>
            <person name="Grigoriev I.V."/>
            <person name="Hibbett D.S."/>
            <person name="Martin F."/>
        </authorList>
    </citation>
    <scope>NUCLEOTIDE SEQUENCE [LARGE SCALE GENOMIC DNA]</scope>
    <source>
        <strain evidence="3">Ve08.2h10</strain>
    </source>
</reference>
<feature type="region of interest" description="Disordered" evidence="1">
    <location>
        <begin position="89"/>
        <end position="157"/>
    </location>
</feature>
<dbReference type="AlphaFoldDB" id="A0A0D0DH78"/>
<dbReference type="Proteomes" id="UP000054538">
    <property type="component" value="Unassembled WGS sequence"/>
</dbReference>
<evidence type="ECO:0000313" key="2">
    <source>
        <dbReference type="EMBL" id="KIK80764.1"/>
    </source>
</evidence>
<proteinExistence type="predicted"/>
<dbReference type="InParanoid" id="A0A0D0DH78"/>
<gene>
    <name evidence="2" type="ORF">PAXRUDRAFT_15609</name>
</gene>
<evidence type="ECO:0000256" key="1">
    <source>
        <dbReference type="SAM" id="MobiDB-lite"/>
    </source>
</evidence>
<keyword evidence="3" id="KW-1185">Reference proteome</keyword>
<name>A0A0D0DH78_9AGAM</name>
<evidence type="ECO:0000313" key="3">
    <source>
        <dbReference type="Proteomes" id="UP000054538"/>
    </source>
</evidence>